<accession>A0A5E4R3B4</accession>
<feature type="compositionally biased region" description="Polar residues" evidence="1">
    <location>
        <begin position="229"/>
        <end position="249"/>
    </location>
</feature>
<keyword evidence="3" id="KW-1185">Reference proteome</keyword>
<name>A0A5E4R3B4_9NEOP</name>
<feature type="compositionally biased region" description="Polar residues" evidence="1">
    <location>
        <begin position="186"/>
        <end position="199"/>
    </location>
</feature>
<reference evidence="2 3" key="1">
    <citation type="submission" date="2017-07" db="EMBL/GenBank/DDBJ databases">
        <authorList>
            <person name="Talla V."/>
            <person name="Backstrom N."/>
        </authorList>
    </citation>
    <scope>NUCLEOTIDE SEQUENCE [LARGE SCALE GENOMIC DNA]</scope>
</reference>
<dbReference type="EMBL" id="FZQP02006816">
    <property type="protein sequence ID" value="VVD03968.1"/>
    <property type="molecule type" value="Genomic_DNA"/>
</dbReference>
<evidence type="ECO:0000313" key="2">
    <source>
        <dbReference type="EMBL" id="VVD03968.1"/>
    </source>
</evidence>
<evidence type="ECO:0000256" key="1">
    <source>
        <dbReference type="SAM" id="MobiDB-lite"/>
    </source>
</evidence>
<organism evidence="2 3">
    <name type="scientific">Leptidea sinapis</name>
    <dbReference type="NCBI Taxonomy" id="189913"/>
    <lineage>
        <taxon>Eukaryota</taxon>
        <taxon>Metazoa</taxon>
        <taxon>Ecdysozoa</taxon>
        <taxon>Arthropoda</taxon>
        <taxon>Hexapoda</taxon>
        <taxon>Insecta</taxon>
        <taxon>Pterygota</taxon>
        <taxon>Neoptera</taxon>
        <taxon>Endopterygota</taxon>
        <taxon>Lepidoptera</taxon>
        <taxon>Glossata</taxon>
        <taxon>Ditrysia</taxon>
        <taxon>Papilionoidea</taxon>
        <taxon>Pieridae</taxon>
        <taxon>Dismorphiinae</taxon>
        <taxon>Leptidea</taxon>
    </lineage>
</organism>
<evidence type="ECO:0008006" key="4">
    <source>
        <dbReference type="Google" id="ProtNLM"/>
    </source>
</evidence>
<protein>
    <recommendedName>
        <fullName evidence="4">HTH CENPB-type domain-containing protein</fullName>
    </recommendedName>
</protein>
<sequence>MVKRKLKLCKGYSEMGLPVTARILRRLVYKYCEKNNIKHNFNDEAKRAGKDWFKAFMKRHHEISVRKAQFMNPARAQKLNKYTVDDNFKKLRDIYDKFDLYDHPEQIYNMDEKGGRLTIHHQQGCTRNSFCPFHFNGSSCTKWCTRKRTSSTHAPAHHQASESGDTTPSILSEASTPDRDQENVPPINSGQQKSSESTASSPSILKPIPIPDVSLGNISPVNCRRPATPEQTKQSPAIASTSTGQVSRESIVQRSYYRTVYGTSSSSDDLMIYHSVG</sequence>
<proteinExistence type="predicted"/>
<evidence type="ECO:0000313" key="3">
    <source>
        <dbReference type="Proteomes" id="UP000324832"/>
    </source>
</evidence>
<dbReference type="Proteomes" id="UP000324832">
    <property type="component" value="Unassembled WGS sequence"/>
</dbReference>
<feature type="region of interest" description="Disordered" evidence="1">
    <location>
        <begin position="152"/>
        <end position="249"/>
    </location>
</feature>
<gene>
    <name evidence="2" type="ORF">LSINAPIS_LOCUS13843</name>
</gene>
<feature type="compositionally biased region" description="Polar residues" evidence="1">
    <location>
        <begin position="161"/>
        <end position="175"/>
    </location>
</feature>
<dbReference type="AlphaFoldDB" id="A0A5E4R3B4"/>